<proteinExistence type="predicted"/>
<dbReference type="Proteomes" id="UP001500604">
    <property type="component" value="Unassembled WGS sequence"/>
</dbReference>
<gene>
    <name evidence="1" type="ORF">GCM10023116_19890</name>
</gene>
<dbReference type="EMBL" id="BAABFL010000270">
    <property type="protein sequence ID" value="GAA4649710.1"/>
    <property type="molecule type" value="Genomic_DNA"/>
</dbReference>
<keyword evidence="2" id="KW-1185">Reference proteome</keyword>
<evidence type="ECO:0000313" key="1">
    <source>
        <dbReference type="EMBL" id="GAA4649710.1"/>
    </source>
</evidence>
<evidence type="ECO:0000313" key="2">
    <source>
        <dbReference type="Proteomes" id="UP001500604"/>
    </source>
</evidence>
<sequence>MLTFSNPIVVLARDAPVIVKIIGALFILPDESPSSDGFVMNYFCS</sequence>
<protein>
    <submittedName>
        <fullName evidence="1">Uncharacterized protein</fullName>
    </submittedName>
</protein>
<name>A0ABP8V0V1_9GAMM</name>
<accession>A0ABP8V0V1</accession>
<organism evidence="1 2">
    <name type="scientific">Kistimonas scapharcae</name>
    <dbReference type="NCBI Taxonomy" id="1036133"/>
    <lineage>
        <taxon>Bacteria</taxon>
        <taxon>Pseudomonadati</taxon>
        <taxon>Pseudomonadota</taxon>
        <taxon>Gammaproteobacteria</taxon>
        <taxon>Oceanospirillales</taxon>
        <taxon>Endozoicomonadaceae</taxon>
        <taxon>Kistimonas</taxon>
    </lineage>
</organism>
<comment type="caution">
    <text evidence="1">The sequence shown here is derived from an EMBL/GenBank/DDBJ whole genome shotgun (WGS) entry which is preliminary data.</text>
</comment>
<reference evidence="2" key="1">
    <citation type="journal article" date="2019" name="Int. J. Syst. Evol. Microbiol.">
        <title>The Global Catalogue of Microorganisms (GCM) 10K type strain sequencing project: providing services to taxonomists for standard genome sequencing and annotation.</title>
        <authorList>
            <consortium name="The Broad Institute Genomics Platform"/>
            <consortium name="The Broad Institute Genome Sequencing Center for Infectious Disease"/>
            <person name="Wu L."/>
            <person name="Ma J."/>
        </authorList>
    </citation>
    <scope>NUCLEOTIDE SEQUENCE [LARGE SCALE GENOMIC DNA]</scope>
    <source>
        <strain evidence="2">JCM 17805</strain>
    </source>
</reference>